<dbReference type="InterPro" id="IPR025655">
    <property type="entry name" value="PEX14"/>
</dbReference>
<dbReference type="Pfam" id="PF04695">
    <property type="entry name" value="Pex14_N"/>
    <property type="match status" value="1"/>
</dbReference>
<dbReference type="PANTHER" id="PTHR23058:SF0">
    <property type="entry name" value="PEROXISOMAL MEMBRANE PROTEIN PEX14"/>
    <property type="match status" value="1"/>
</dbReference>
<accession>H2AQW4</accession>
<evidence type="ECO:0000313" key="13">
    <source>
        <dbReference type="EMBL" id="CCF56764.1"/>
    </source>
</evidence>
<dbReference type="AlphaFoldDB" id="H2AQW4"/>
<dbReference type="HOGENOM" id="CLU_045718_0_1_1"/>
<keyword evidence="3 10" id="KW-0653">Protein transport</keyword>
<keyword evidence="2 10" id="KW-0813">Transport</keyword>
<evidence type="ECO:0000256" key="2">
    <source>
        <dbReference type="ARBA" id="ARBA00022448"/>
    </source>
</evidence>
<dbReference type="RefSeq" id="XP_003955899.1">
    <property type="nucleotide sequence ID" value="XM_003955850.1"/>
</dbReference>
<feature type="compositionally biased region" description="Polar residues" evidence="11">
    <location>
        <begin position="233"/>
        <end position="243"/>
    </location>
</feature>
<dbReference type="GO" id="GO:0005102">
    <property type="term" value="F:signaling receptor binding"/>
    <property type="evidence" value="ECO:0007669"/>
    <property type="project" value="TreeGrafter"/>
</dbReference>
<evidence type="ECO:0000256" key="3">
    <source>
        <dbReference type="ARBA" id="ARBA00022927"/>
    </source>
</evidence>
<dbReference type="GO" id="GO:0030674">
    <property type="term" value="F:protein-macromolecule adaptor activity"/>
    <property type="evidence" value="ECO:0007669"/>
    <property type="project" value="EnsemblFungi"/>
</dbReference>
<dbReference type="GeneID" id="13883303"/>
<comment type="function">
    <text evidence="10">Component of the PEX13-PEX14 docking complex, a translocon channel that specifically mediates the import of peroxisomal cargo proteins bound to PEX5 receptor. The PEX13-PEX14 docking complex forms a large import pore which can be opened to a diameter of about 9 nm. Mechanistically, PEX5 receptor along with cargo proteins associates with the PEX14 subunit of the PEX13-PEX14 docking complex in the cytosol, leading to the insertion of the receptor into the organelle membrane with the concomitant translocation of the cargo into the peroxisome matrix.</text>
</comment>
<sequence>MINSVPEDRAQLYNSAVAFLTDDSIKDAPLANKIEFLQSKGLNEHEIELALKQSKEQKSNASNDVKVNNDTISPDFMYEAIPPPLPQRDWKDYFVMATATAGLFYGLHEVTKRYILPNILPQSKTKLEQDKDEINSQFDKVDKVLNAIEQGAGFIQGGRKEKLDELDATIVQLKAALEQTTTGRKKVEDDFRLLKSEMNNLQHSIQEFVSKNGAIKEINKISEEVSSLKSLMNNTENSVNSSNKADRRDTENCTKSVDNELKKQSPLQGIPGIEAIPSASELLAKMNLTDNVSSSETENTIPAWKKAREDSLLSNSAIPEWQKNSSTATPSWQTALEDAEQNER</sequence>
<name>H2AQW4_KAZAF</name>
<dbReference type="Proteomes" id="UP000005220">
    <property type="component" value="Chromosome 2"/>
</dbReference>
<dbReference type="GO" id="GO:0016560">
    <property type="term" value="P:protein import into peroxisome matrix, docking"/>
    <property type="evidence" value="ECO:0007669"/>
    <property type="project" value="UniProtKB-UniRule"/>
</dbReference>
<evidence type="ECO:0000256" key="5">
    <source>
        <dbReference type="ARBA" id="ARBA00023136"/>
    </source>
</evidence>
<keyword evidence="5 10" id="KW-0472">Membrane</keyword>
<dbReference type="GO" id="GO:0005778">
    <property type="term" value="C:peroxisomal membrane"/>
    <property type="evidence" value="ECO:0007669"/>
    <property type="project" value="UniProtKB-SubCell"/>
</dbReference>
<dbReference type="OrthoDB" id="5549158at2759"/>
<dbReference type="Gene3D" id="1.10.10.10">
    <property type="entry name" value="Winged helix-like DNA-binding domain superfamily/Winged helix DNA-binding domain"/>
    <property type="match status" value="1"/>
</dbReference>
<evidence type="ECO:0000256" key="10">
    <source>
        <dbReference type="RuleBase" id="RU367032"/>
    </source>
</evidence>
<dbReference type="GO" id="GO:0008320">
    <property type="term" value="F:protein transmembrane transporter activity"/>
    <property type="evidence" value="ECO:0007669"/>
    <property type="project" value="EnsemblFungi"/>
</dbReference>
<reference evidence="13 14" key="1">
    <citation type="journal article" date="2011" name="Proc. Natl. Acad. Sci. U.S.A.">
        <title>Evolutionary erosion of yeast sex chromosomes by mating-type switching accidents.</title>
        <authorList>
            <person name="Gordon J.L."/>
            <person name="Armisen D."/>
            <person name="Proux-Wera E."/>
            <person name="Oheigeartaigh S.S."/>
            <person name="Byrne K.P."/>
            <person name="Wolfe K.H."/>
        </authorList>
    </citation>
    <scope>NUCLEOTIDE SEQUENCE [LARGE SCALE GENOMIC DNA]</scope>
    <source>
        <strain evidence="14">ATCC 22294 / BCRC 22015 / CBS 2517 / CECT 1963 / NBRC 1671 / NRRL Y-8276</strain>
    </source>
</reference>
<evidence type="ECO:0000256" key="8">
    <source>
        <dbReference type="ARBA" id="ARBA00029691"/>
    </source>
</evidence>
<feature type="region of interest" description="Disordered" evidence="11">
    <location>
        <begin position="233"/>
        <end position="271"/>
    </location>
</feature>
<gene>
    <name evidence="13" type="primary">KAFR0B04670</name>
    <name evidence="13" type="ORF">KAFR_0B04670</name>
</gene>
<keyword evidence="4" id="KW-0811">Translocation</keyword>
<dbReference type="PANTHER" id="PTHR23058">
    <property type="entry name" value="PEROXISOMAL MEMBRANE PROTEIN PEX14"/>
    <property type="match status" value="1"/>
</dbReference>
<evidence type="ECO:0000259" key="12">
    <source>
        <dbReference type="Pfam" id="PF04695"/>
    </source>
</evidence>
<dbReference type="InterPro" id="IPR036388">
    <property type="entry name" value="WH-like_DNA-bd_sf"/>
</dbReference>
<dbReference type="STRING" id="1071382.H2AQW4"/>
<evidence type="ECO:0000256" key="6">
    <source>
        <dbReference type="ARBA" id="ARBA00023140"/>
    </source>
</evidence>
<comment type="similarity">
    <text evidence="1 10">Belongs to the peroxin-14 family.</text>
</comment>
<feature type="domain" description="Peroxisome membrane anchor protein Pex14p N-terminal" evidence="12">
    <location>
        <begin position="8"/>
        <end position="52"/>
    </location>
</feature>
<dbReference type="InParanoid" id="H2AQW4"/>
<keyword evidence="14" id="KW-1185">Reference proteome</keyword>
<proteinExistence type="inferred from homology"/>
<evidence type="ECO:0000313" key="14">
    <source>
        <dbReference type="Proteomes" id="UP000005220"/>
    </source>
</evidence>
<dbReference type="KEGG" id="kaf:KAFR_0B04670"/>
<evidence type="ECO:0000256" key="4">
    <source>
        <dbReference type="ARBA" id="ARBA00023010"/>
    </source>
</evidence>
<evidence type="ECO:0000256" key="9">
    <source>
        <dbReference type="ARBA" id="ARBA00046271"/>
    </source>
</evidence>
<dbReference type="EMBL" id="HE650822">
    <property type="protein sequence ID" value="CCF56764.1"/>
    <property type="molecule type" value="Genomic_DNA"/>
</dbReference>
<dbReference type="FunCoup" id="H2AQW4">
    <property type="interactions" value="100"/>
</dbReference>
<evidence type="ECO:0000256" key="1">
    <source>
        <dbReference type="ARBA" id="ARBA00005443"/>
    </source>
</evidence>
<dbReference type="eggNOG" id="KOG2629">
    <property type="taxonomic scope" value="Eukaryota"/>
</dbReference>
<protein>
    <recommendedName>
        <fullName evidence="7 10">Peroxisomal membrane protein PEX14</fullName>
    </recommendedName>
    <alternativeName>
        <fullName evidence="8 10">Peroxin-14</fullName>
    </alternativeName>
</protein>
<organism evidence="13 14">
    <name type="scientific">Kazachstania africana (strain ATCC 22294 / BCRC 22015 / CBS 2517 / CECT 1963 / NBRC 1671 / NRRL Y-8276)</name>
    <name type="common">Yeast</name>
    <name type="synonym">Kluyveromyces africanus</name>
    <dbReference type="NCBI Taxonomy" id="1071382"/>
    <lineage>
        <taxon>Eukaryota</taxon>
        <taxon>Fungi</taxon>
        <taxon>Dikarya</taxon>
        <taxon>Ascomycota</taxon>
        <taxon>Saccharomycotina</taxon>
        <taxon>Saccharomycetes</taxon>
        <taxon>Saccharomycetales</taxon>
        <taxon>Saccharomycetaceae</taxon>
        <taxon>Kazachstania</taxon>
    </lineage>
</organism>
<dbReference type="InterPro" id="IPR006785">
    <property type="entry name" value="Pex14_N"/>
</dbReference>
<feature type="compositionally biased region" description="Polar residues" evidence="11">
    <location>
        <begin position="315"/>
        <end position="334"/>
    </location>
</feature>
<evidence type="ECO:0000256" key="11">
    <source>
        <dbReference type="SAM" id="MobiDB-lite"/>
    </source>
</evidence>
<feature type="region of interest" description="Disordered" evidence="11">
    <location>
        <begin position="315"/>
        <end position="344"/>
    </location>
</feature>
<dbReference type="GO" id="GO:1990429">
    <property type="term" value="C:peroxisomal importomer complex"/>
    <property type="evidence" value="ECO:0007669"/>
    <property type="project" value="EnsemblFungi"/>
</dbReference>
<keyword evidence="6 10" id="KW-0576">Peroxisome</keyword>
<feature type="compositionally biased region" description="Basic and acidic residues" evidence="11">
    <location>
        <begin position="244"/>
        <end position="263"/>
    </location>
</feature>
<comment type="subcellular location">
    <subcellularLocation>
        <location evidence="9 10">Peroxisome membrane</location>
    </subcellularLocation>
</comment>
<evidence type="ECO:0000256" key="7">
    <source>
        <dbReference type="ARBA" id="ARBA00029502"/>
    </source>
</evidence>